<accession>A0AAV0F1M3</accession>
<dbReference type="PANTHER" id="PTHR12537">
    <property type="entry name" value="RNA BINDING PROTEIN PUMILIO-RELATED"/>
    <property type="match status" value="1"/>
</dbReference>
<dbReference type="PROSITE" id="PS50303">
    <property type="entry name" value="PUM_HD"/>
    <property type="match status" value="1"/>
</dbReference>
<dbReference type="Gene3D" id="1.25.10.10">
    <property type="entry name" value="Leucine-rich Repeat Variant"/>
    <property type="match status" value="1"/>
</dbReference>
<dbReference type="SUPFAM" id="SSF48371">
    <property type="entry name" value="ARM repeat"/>
    <property type="match status" value="1"/>
</dbReference>
<reference evidence="6" key="1">
    <citation type="submission" date="2022-07" db="EMBL/GenBank/DDBJ databases">
        <authorList>
            <person name="Macas J."/>
            <person name="Novak P."/>
            <person name="Neumann P."/>
        </authorList>
    </citation>
    <scope>NUCLEOTIDE SEQUENCE</scope>
</reference>
<dbReference type="InterPro" id="IPR033133">
    <property type="entry name" value="PUM-HD"/>
</dbReference>
<evidence type="ECO:0000259" key="5">
    <source>
        <dbReference type="PROSITE" id="PS50303"/>
    </source>
</evidence>
<dbReference type="PANTHER" id="PTHR12537:SF137">
    <property type="entry name" value="PUMILIO HOMOLOG 16-RELATED"/>
    <property type="match status" value="1"/>
</dbReference>
<dbReference type="PROSITE" id="PS50302">
    <property type="entry name" value="PUM"/>
    <property type="match status" value="3"/>
</dbReference>
<feature type="repeat" description="Pumilio" evidence="4">
    <location>
        <begin position="269"/>
        <end position="304"/>
    </location>
</feature>
<evidence type="ECO:0000256" key="2">
    <source>
        <dbReference type="ARBA" id="ARBA00022845"/>
    </source>
</evidence>
<keyword evidence="2" id="KW-0810">Translation regulation</keyword>
<feature type="repeat" description="Pumilio" evidence="4">
    <location>
        <begin position="121"/>
        <end position="156"/>
    </location>
</feature>
<dbReference type="SMART" id="SM00025">
    <property type="entry name" value="Pumilio"/>
    <property type="match status" value="8"/>
</dbReference>
<gene>
    <name evidence="6" type="ORF">CEPIT_LOCUS29844</name>
</gene>
<organism evidence="6 7">
    <name type="scientific">Cuscuta epithymum</name>
    <dbReference type="NCBI Taxonomy" id="186058"/>
    <lineage>
        <taxon>Eukaryota</taxon>
        <taxon>Viridiplantae</taxon>
        <taxon>Streptophyta</taxon>
        <taxon>Embryophyta</taxon>
        <taxon>Tracheophyta</taxon>
        <taxon>Spermatophyta</taxon>
        <taxon>Magnoliopsida</taxon>
        <taxon>eudicotyledons</taxon>
        <taxon>Gunneridae</taxon>
        <taxon>Pentapetalae</taxon>
        <taxon>asterids</taxon>
        <taxon>lamiids</taxon>
        <taxon>Solanales</taxon>
        <taxon>Convolvulaceae</taxon>
        <taxon>Cuscuteae</taxon>
        <taxon>Cuscuta</taxon>
        <taxon>Cuscuta subgen. Cuscuta</taxon>
    </lineage>
</organism>
<sequence length="413" mass="47318">MASLHCQLPSATSLDPRLIRSLEKGLDEWRRIIQDPKSQEKKSWTQFAGGSCGCSYNLLNNNGYQDYYSYYTEYDEDCFPRVNGARNNVFVSMAKTQEGSLELQNLVKYGTPMDRQEVLDGILRGIFEVIIDQYGHVLIHRLLDFCDSKQLETIFFNLISNKEQFINTSLVKYGSSALQHFIKRLKKTGLGQFITIILSVRFVELMTSQFGRYVVQECFYTFKAEENKVLYNCAIHYFKEVATTIYGCYSLNVCLGCIGGDQRLQLLENVAEKSQFLANDPYGNQVVQEALMLKNEEITQKICDRLKRSYIHLALKKSGHNVVEKCIQTSHYGLKSVVECILSSEKTFLLLACDRFGNQVIQTAIKIAKIDNIELYQSLLAVLKAQCLTLSHHTFGKYLYRHVEDLDTNMGED</sequence>
<proteinExistence type="predicted"/>
<keyword evidence="1" id="KW-0677">Repeat</keyword>
<evidence type="ECO:0000256" key="1">
    <source>
        <dbReference type="ARBA" id="ARBA00022737"/>
    </source>
</evidence>
<dbReference type="GO" id="GO:0003729">
    <property type="term" value="F:mRNA binding"/>
    <property type="evidence" value="ECO:0007669"/>
    <property type="project" value="TreeGrafter"/>
</dbReference>
<comment type="caution">
    <text evidence="6">The sequence shown here is derived from an EMBL/GenBank/DDBJ whole genome shotgun (WGS) entry which is preliminary data.</text>
</comment>
<evidence type="ECO:0000256" key="3">
    <source>
        <dbReference type="ARBA" id="ARBA00022884"/>
    </source>
</evidence>
<dbReference type="AlphaFoldDB" id="A0AAV0F1M3"/>
<protein>
    <recommendedName>
        <fullName evidence="5">PUM-HD domain-containing protein</fullName>
    </recommendedName>
</protein>
<evidence type="ECO:0000256" key="4">
    <source>
        <dbReference type="PROSITE-ProRule" id="PRU00317"/>
    </source>
</evidence>
<dbReference type="InterPro" id="IPR011989">
    <property type="entry name" value="ARM-like"/>
</dbReference>
<evidence type="ECO:0000313" key="6">
    <source>
        <dbReference type="EMBL" id="CAH9129423.1"/>
    </source>
</evidence>
<feature type="repeat" description="Pumilio" evidence="4">
    <location>
        <begin position="195"/>
        <end position="232"/>
    </location>
</feature>
<dbReference type="EMBL" id="CAMAPF010000955">
    <property type="protein sequence ID" value="CAH9129423.1"/>
    <property type="molecule type" value="Genomic_DNA"/>
</dbReference>
<dbReference type="Proteomes" id="UP001152523">
    <property type="component" value="Unassembled WGS sequence"/>
</dbReference>
<dbReference type="InterPro" id="IPR001313">
    <property type="entry name" value="Pumilio_RNA-bd_rpt"/>
</dbReference>
<dbReference type="GO" id="GO:0005737">
    <property type="term" value="C:cytoplasm"/>
    <property type="evidence" value="ECO:0007669"/>
    <property type="project" value="TreeGrafter"/>
</dbReference>
<dbReference type="GO" id="GO:0006417">
    <property type="term" value="P:regulation of translation"/>
    <property type="evidence" value="ECO:0007669"/>
    <property type="project" value="UniProtKB-KW"/>
</dbReference>
<name>A0AAV0F1M3_9ASTE</name>
<evidence type="ECO:0000313" key="7">
    <source>
        <dbReference type="Proteomes" id="UP001152523"/>
    </source>
</evidence>
<keyword evidence="7" id="KW-1185">Reference proteome</keyword>
<feature type="domain" description="PUM-HD" evidence="5">
    <location>
        <begin position="59"/>
        <end position="407"/>
    </location>
</feature>
<keyword evidence="3" id="KW-0694">RNA-binding</keyword>
<dbReference type="InterPro" id="IPR016024">
    <property type="entry name" value="ARM-type_fold"/>
</dbReference>
<dbReference type="Pfam" id="PF00806">
    <property type="entry name" value="PUF"/>
    <property type="match status" value="7"/>
</dbReference>